<accession>A0A1T4MNA1</accession>
<dbReference type="OrthoDB" id="9773047at2"/>
<dbReference type="InterPro" id="IPR001466">
    <property type="entry name" value="Beta-lactam-related"/>
</dbReference>
<dbReference type="Pfam" id="PF14131">
    <property type="entry name" value="DUF4298"/>
    <property type="match status" value="1"/>
</dbReference>
<dbReference type="Pfam" id="PF00144">
    <property type="entry name" value="Beta-lactamase"/>
    <property type="match status" value="1"/>
</dbReference>
<dbReference type="Gene3D" id="3.40.710.10">
    <property type="entry name" value="DD-peptidase/beta-lactamase superfamily"/>
    <property type="match status" value="1"/>
</dbReference>
<keyword evidence="3" id="KW-1185">Reference proteome</keyword>
<reference evidence="2 3" key="1">
    <citation type="submission" date="2017-02" db="EMBL/GenBank/DDBJ databases">
        <authorList>
            <person name="Peterson S.W."/>
        </authorList>
    </citation>
    <scope>NUCLEOTIDE SEQUENCE [LARGE SCALE GENOMIC DNA]</scope>
    <source>
        <strain evidence="2 3">ATCC 17233</strain>
    </source>
</reference>
<dbReference type="PANTHER" id="PTHR43283">
    <property type="entry name" value="BETA-LACTAMASE-RELATED"/>
    <property type="match status" value="1"/>
</dbReference>
<dbReference type="RefSeq" id="WP_078787132.1">
    <property type="nucleotide sequence ID" value="NZ_FMTO01000006.1"/>
</dbReference>
<feature type="domain" description="Beta-lactamase-related" evidence="1">
    <location>
        <begin position="22"/>
        <end position="269"/>
    </location>
</feature>
<dbReference type="EMBL" id="FUXA01000007">
    <property type="protein sequence ID" value="SJZ68351.1"/>
    <property type="molecule type" value="Genomic_DNA"/>
</dbReference>
<gene>
    <name evidence="2" type="ORF">SAMN02745110_01291</name>
</gene>
<dbReference type="PANTHER" id="PTHR43283:SF7">
    <property type="entry name" value="BETA-LACTAMASE-RELATED DOMAIN-CONTAINING PROTEIN"/>
    <property type="match status" value="1"/>
</dbReference>
<evidence type="ECO:0000313" key="3">
    <source>
        <dbReference type="Proteomes" id="UP000189857"/>
    </source>
</evidence>
<name>A0A1T4MNA1_9FIRM</name>
<dbReference type="InterPro" id="IPR025384">
    <property type="entry name" value="DUF4298"/>
</dbReference>
<dbReference type="SUPFAM" id="SSF56601">
    <property type="entry name" value="beta-lactamase/transpeptidase-like"/>
    <property type="match status" value="1"/>
</dbReference>
<proteinExistence type="predicted"/>
<dbReference type="AlphaFoldDB" id="A0A1T4MNA1"/>
<evidence type="ECO:0000259" key="1">
    <source>
        <dbReference type="Pfam" id="PF00144"/>
    </source>
</evidence>
<dbReference type="InterPro" id="IPR050789">
    <property type="entry name" value="Diverse_Enzym_Activities"/>
</dbReference>
<organism evidence="2 3">
    <name type="scientific">Eubacterium ruminantium</name>
    <dbReference type="NCBI Taxonomy" id="42322"/>
    <lineage>
        <taxon>Bacteria</taxon>
        <taxon>Bacillati</taxon>
        <taxon>Bacillota</taxon>
        <taxon>Clostridia</taxon>
        <taxon>Eubacteriales</taxon>
        <taxon>Eubacteriaceae</taxon>
        <taxon>Eubacterium</taxon>
    </lineage>
</organism>
<evidence type="ECO:0000313" key="2">
    <source>
        <dbReference type="EMBL" id="SJZ68351.1"/>
    </source>
</evidence>
<protein>
    <submittedName>
        <fullName evidence="2">CubicO group peptidase, beta-lactamase class C family</fullName>
    </submittedName>
</protein>
<sequence>MNFDLFVKDIEENDWNVFGVEVYENGKLKYNYGDTEGLHQIYSATKTVLSVAVGIAYDEKRIDIDKSILEYLPEDKYKNLSKKSYDVFSRITIRRLLTMSVNGFPFRPEGDNWLDFALNCDEIDPDKVTFNYSNISAYLVGVALDKAFGCDLGKVIEERILKTMDIVDYEYERSPEGYFYGASKMLLSVHDLSKFGLLLFNKGIYNGKRIISSEYVDLATSTQQMNREGGYGFYIWMYRGGFSINGKLKQKCYILPRTGLIVTYLSHIEDDSCKVKESMEKHIFGIDVKENKAFARIASMEEIYDRVRSGSGTSEDLKILEKYLSSPDWKYDFMLDEKGLIPAGLKRGVLSEDGIYNLLEEYNK</sequence>
<dbReference type="InterPro" id="IPR012338">
    <property type="entry name" value="Beta-lactam/transpept-like"/>
</dbReference>
<dbReference type="Proteomes" id="UP000189857">
    <property type="component" value="Unassembled WGS sequence"/>
</dbReference>